<proteinExistence type="inferred from homology"/>
<dbReference type="EC" id="1.4.3.3" evidence="6"/>
<dbReference type="InterPro" id="IPR036188">
    <property type="entry name" value="FAD/NAD-bd_sf"/>
</dbReference>
<keyword evidence="11" id="KW-1185">Reference proteome</keyword>
<evidence type="ECO:0000313" key="11">
    <source>
        <dbReference type="Proteomes" id="UP000824366"/>
    </source>
</evidence>
<dbReference type="Proteomes" id="UP000824366">
    <property type="component" value="Chromosome"/>
</dbReference>
<dbReference type="SUPFAM" id="SSF51905">
    <property type="entry name" value="FAD/NAD(P)-binding domain"/>
    <property type="match status" value="1"/>
</dbReference>
<comment type="cofactor">
    <cofactor evidence="1">
        <name>FAD</name>
        <dbReference type="ChEBI" id="CHEBI:57692"/>
    </cofactor>
</comment>
<keyword evidence="4" id="KW-0274">FAD</keyword>
<evidence type="ECO:0000256" key="1">
    <source>
        <dbReference type="ARBA" id="ARBA00001974"/>
    </source>
</evidence>
<accession>A0ABM7MLC6</accession>
<evidence type="ECO:0000256" key="2">
    <source>
        <dbReference type="ARBA" id="ARBA00006730"/>
    </source>
</evidence>
<evidence type="ECO:0000256" key="8">
    <source>
        <dbReference type="ARBA" id="ARBA00049547"/>
    </source>
</evidence>
<keyword evidence="5" id="KW-0560">Oxidoreductase</keyword>
<evidence type="ECO:0000256" key="7">
    <source>
        <dbReference type="ARBA" id="ARBA00039751"/>
    </source>
</evidence>
<dbReference type="InterPro" id="IPR023209">
    <property type="entry name" value="DAO"/>
</dbReference>
<evidence type="ECO:0000256" key="6">
    <source>
        <dbReference type="ARBA" id="ARBA00039101"/>
    </source>
</evidence>
<dbReference type="EMBL" id="AP024238">
    <property type="protein sequence ID" value="BCO27026.1"/>
    <property type="molecule type" value="Genomic_DNA"/>
</dbReference>
<evidence type="ECO:0000313" key="10">
    <source>
        <dbReference type="EMBL" id="BCO27026.1"/>
    </source>
</evidence>
<dbReference type="Pfam" id="PF01266">
    <property type="entry name" value="DAO"/>
    <property type="match status" value="1"/>
</dbReference>
<feature type="domain" description="FAD dependent oxidoreductase" evidence="9">
    <location>
        <begin position="2"/>
        <end position="328"/>
    </location>
</feature>
<evidence type="ECO:0000256" key="4">
    <source>
        <dbReference type="ARBA" id="ARBA00022827"/>
    </source>
</evidence>
<dbReference type="Gene3D" id="3.50.50.60">
    <property type="entry name" value="FAD/NAD(P)-binding domain"/>
    <property type="match status" value="1"/>
</dbReference>
<keyword evidence="3" id="KW-0285">Flavoprotein</keyword>
<name>A0ABM7MLC6_9BURK</name>
<sequence>MKIVILGAGLMGRLLACELARAGHTLEVFDAGGPQALDSAARAAAAMLAPLAESAITEDSVVKMGLYSLSRWPELLSNLKQPVYFQQQGTLVLWHRQDQAEATRFTHQLQATHARLPQIPALHTLDAPGIGQLEPSLAGRFSQGLYLPGEGQLDNHQLLDALWLTLQQRGVTLHWDSPRQPGDFAPDQADWVLDCRGLGAQPQWSQVRGVRGEVAMLHAPNVHLSRPTRLIHPRYPIYIAPKENGIFKIGATEIESDDLSPVSVRSAMELLSAAYSVDTGFGEARILELVAQCRPTLPNNLPAVRRLGPRCLQVNGLYRHGYLIAPAMVDVMLQLMQGADSALAEQFEVSVTAP</sequence>
<reference evidence="10 11" key="1">
    <citation type="journal article" date="2021" name="Microbiol. Spectr.">
        <title>A Single Bacterium Capable of Oxidation and Reduction of Iron at Circumneutral pH.</title>
        <authorList>
            <person name="Kato S."/>
            <person name="Ohkuma M."/>
        </authorList>
    </citation>
    <scope>NUCLEOTIDE SEQUENCE [LARGE SCALE GENOMIC DNA]</scope>
    <source>
        <strain evidence="10 11">MIZ03</strain>
    </source>
</reference>
<evidence type="ECO:0000256" key="5">
    <source>
        <dbReference type="ARBA" id="ARBA00023002"/>
    </source>
</evidence>
<comment type="similarity">
    <text evidence="2">Belongs to the DAMOX/DASOX family.</text>
</comment>
<dbReference type="InterPro" id="IPR006076">
    <property type="entry name" value="FAD-dep_OxRdtase"/>
</dbReference>
<dbReference type="SUPFAM" id="SSF54373">
    <property type="entry name" value="FAD-linked reductases, C-terminal domain"/>
    <property type="match status" value="1"/>
</dbReference>
<dbReference type="PANTHER" id="PTHR11530">
    <property type="entry name" value="D-AMINO ACID OXIDASE"/>
    <property type="match status" value="1"/>
</dbReference>
<comment type="catalytic activity">
    <reaction evidence="8">
        <text>a D-alpha-amino acid + O2 + H2O = a 2-oxocarboxylate + H2O2 + NH4(+)</text>
        <dbReference type="Rhea" id="RHEA:21816"/>
        <dbReference type="ChEBI" id="CHEBI:15377"/>
        <dbReference type="ChEBI" id="CHEBI:15379"/>
        <dbReference type="ChEBI" id="CHEBI:16240"/>
        <dbReference type="ChEBI" id="CHEBI:28938"/>
        <dbReference type="ChEBI" id="CHEBI:35179"/>
        <dbReference type="ChEBI" id="CHEBI:59871"/>
        <dbReference type="EC" id="1.4.3.3"/>
    </reaction>
    <physiologicalReaction direction="left-to-right" evidence="8">
        <dbReference type="Rhea" id="RHEA:21817"/>
    </physiologicalReaction>
</comment>
<gene>
    <name evidence="10" type="ORF">MIZ03_1913</name>
</gene>
<protein>
    <recommendedName>
        <fullName evidence="7">D-amino-acid oxidase</fullName>
        <ecNumber evidence="6">1.4.3.3</ecNumber>
    </recommendedName>
</protein>
<organism evidence="10 11">
    <name type="scientific">Rhodoferax lithotrophicus</name>
    <dbReference type="NCBI Taxonomy" id="2798804"/>
    <lineage>
        <taxon>Bacteria</taxon>
        <taxon>Pseudomonadati</taxon>
        <taxon>Pseudomonadota</taxon>
        <taxon>Betaproteobacteria</taxon>
        <taxon>Burkholderiales</taxon>
        <taxon>Comamonadaceae</taxon>
        <taxon>Rhodoferax</taxon>
    </lineage>
</organism>
<evidence type="ECO:0000256" key="3">
    <source>
        <dbReference type="ARBA" id="ARBA00022630"/>
    </source>
</evidence>
<dbReference type="PANTHER" id="PTHR11530:SF11">
    <property type="entry name" value="D-ASPARTATE OXIDASE"/>
    <property type="match status" value="1"/>
</dbReference>
<dbReference type="Gene3D" id="3.30.9.10">
    <property type="entry name" value="D-Amino Acid Oxidase, subunit A, domain 2"/>
    <property type="match status" value="1"/>
</dbReference>
<evidence type="ECO:0000259" key="9">
    <source>
        <dbReference type="Pfam" id="PF01266"/>
    </source>
</evidence>
<dbReference type="RefSeq" id="WP_223911410.1">
    <property type="nucleotide sequence ID" value="NZ_AP024238.1"/>
</dbReference>